<evidence type="ECO:0000256" key="1">
    <source>
        <dbReference type="SAM" id="SignalP"/>
    </source>
</evidence>
<evidence type="ECO:0000313" key="2">
    <source>
        <dbReference type="EMBL" id="PSK93467.1"/>
    </source>
</evidence>
<dbReference type="Proteomes" id="UP000240572">
    <property type="component" value="Unassembled WGS sequence"/>
</dbReference>
<comment type="caution">
    <text evidence="2">The sequence shown here is derived from an EMBL/GenBank/DDBJ whole genome shotgun (WGS) entry which is preliminary data.</text>
</comment>
<feature type="chain" id="PRO_5015129632" evidence="1">
    <location>
        <begin position="25"/>
        <end position="248"/>
    </location>
</feature>
<dbReference type="RefSeq" id="WP_106522468.1">
    <property type="nucleotide sequence ID" value="NZ_PYGD01000002.1"/>
</dbReference>
<protein>
    <submittedName>
        <fullName evidence="2">Uncharacterized protein</fullName>
    </submittedName>
</protein>
<evidence type="ECO:0000313" key="3">
    <source>
        <dbReference type="Proteomes" id="UP000240572"/>
    </source>
</evidence>
<dbReference type="EMBL" id="PYGD01000002">
    <property type="protein sequence ID" value="PSK93467.1"/>
    <property type="molecule type" value="Genomic_DNA"/>
</dbReference>
<feature type="signal peptide" evidence="1">
    <location>
        <begin position="1"/>
        <end position="24"/>
    </location>
</feature>
<dbReference type="AlphaFoldDB" id="A0A2P8D8F3"/>
<reference evidence="2 3" key="1">
    <citation type="submission" date="2018-03" db="EMBL/GenBank/DDBJ databases">
        <title>Genomic Encyclopedia of Type Strains, Phase III (KMG-III): the genomes of soil and plant-associated and newly described type strains.</title>
        <authorList>
            <person name="Whitman W."/>
        </authorList>
    </citation>
    <scope>NUCLEOTIDE SEQUENCE [LARGE SCALE GENOMIC DNA]</scope>
    <source>
        <strain evidence="2 3">CGMCC 1.12700</strain>
    </source>
</reference>
<keyword evidence="3" id="KW-1185">Reference proteome</keyword>
<accession>A0A2P8D8F3</accession>
<dbReference type="OrthoDB" id="946948at2"/>
<gene>
    <name evidence="2" type="ORF">B0I18_102437</name>
</gene>
<sequence>MKSYIAATLLLSSALVLGTKHVHAQAGLGTTTPDPSAMLDITATGKGILIPRMAMASRPATPATGLLIYQTDNTPGFYVYNGSAWTAVTPASPGVVRDSVTIITPAITPFDQNSPRVGPYFFSPVPLQTNASSINPSLDPVEAAQGTRQSVAYVVPTATTFTRLRVATRVVPNSPASGNPNTINITLYKNGVATGMNLDIVAPGSLGATAVAENNSTVTVAAGDILSYRFTQTNQNPNILLTVMLKGY</sequence>
<proteinExistence type="predicted"/>
<name>A0A2P8D8F3_9BACT</name>
<keyword evidence="1" id="KW-0732">Signal</keyword>
<organism evidence="2 3">
    <name type="scientific">Taibaiella chishuiensis</name>
    <dbReference type="NCBI Taxonomy" id="1434707"/>
    <lineage>
        <taxon>Bacteria</taxon>
        <taxon>Pseudomonadati</taxon>
        <taxon>Bacteroidota</taxon>
        <taxon>Chitinophagia</taxon>
        <taxon>Chitinophagales</taxon>
        <taxon>Chitinophagaceae</taxon>
        <taxon>Taibaiella</taxon>
    </lineage>
</organism>